<dbReference type="Gene3D" id="3.30.460.10">
    <property type="entry name" value="Beta Polymerase, domain 2"/>
    <property type="match status" value="1"/>
</dbReference>
<dbReference type="SUPFAM" id="SSF81301">
    <property type="entry name" value="Nucleotidyltransferase"/>
    <property type="match status" value="1"/>
</dbReference>
<keyword evidence="4" id="KW-1185">Reference proteome</keyword>
<proteinExistence type="predicted"/>
<evidence type="ECO:0000256" key="1">
    <source>
        <dbReference type="ARBA" id="ARBA00012388"/>
    </source>
</evidence>
<evidence type="ECO:0000259" key="2">
    <source>
        <dbReference type="Pfam" id="PF22600"/>
    </source>
</evidence>
<evidence type="ECO:0000313" key="3">
    <source>
        <dbReference type="EMBL" id="OXB66319.1"/>
    </source>
</evidence>
<gene>
    <name evidence="3" type="ORF">ASZ78_004268</name>
</gene>
<feature type="domain" description="Poly(A) RNA polymerase mitochondrial-like central palm" evidence="2">
    <location>
        <begin position="151"/>
        <end position="218"/>
    </location>
</feature>
<dbReference type="InterPro" id="IPR043519">
    <property type="entry name" value="NT_sf"/>
</dbReference>
<dbReference type="InterPro" id="IPR054708">
    <property type="entry name" value="MTPAP-like_central"/>
</dbReference>
<dbReference type="AlphaFoldDB" id="A0A226NGD1"/>
<dbReference type="PANTHER" id="PTHR12271">
    <property type="entry name" value="POLY A POLYMERASE CID PAP -RELATED"/>
    <property type="match status" value="1"/>
</dbReference>
<dbReference type="PANTHER" id="PTHR12271:SF40">
    <property type="entry name" value="POLY(A) RNA POLYMERASE GLD2"/>
    <property type="match status" value="1"/>
</dbReference>
<evidence type="ECO:0000313" key="4">
    <source>
        <dbReference type="Proteomes" id="UP000198323"/>
    </source>
</evidence>
<dbReference type="Pfam" id="PF22600">
    <property type="entry name" value="MTPAP-like_central"/>
    <property type="match status" value="1"/>
</dbReference>
<dbReference type="GO" id="GO:0031123">
    <property type="term" value="P:RNA 3'-end processing"/>
    <property type="evidence" value="ECO:0007669"/>
    <property type="project" value="TreeGrafter"/>
</dbReference>
<accession>A0A226NGD1</accession>
<dbReference type="STRING" id="9009.A0A226NGD1"/>
<sequence>MHSSYRLSSFQDFIEWEPCDYSGWYHTAIDIRKWQSSEYVCCFHIIPRKKVDACVVAYKVFFSFFFFFRRLNEQSVPYDIKRQRYHSPHRETSVINQAVPSPQESVYLFSGSSPLVNVCYVPDLTVRVPRLQDTSFPDVTETRLPVAKDKLSQQVLELFQACQQQTCDLNRKELCRSELQREIQRIFPCSRLFLVGSSLNGFGTRTSDGDLCLVVKEEPVSN</sequence>
<dbReference type="GO" id="GO:1990817">
    <property type="term" value="F:poly(A) RNA polymerase activity"/>
    <property type="evidence" value="ECO:0007669"/>
    <property type="project" value="UniProtKB-EC"/>
</dbReference>
<reference evidence="3 4" key="1">
    <citation type="submission" date="2016-07" db="EMBL/GenBank/DDBJ databases">
        <title>Disparate Historic Effective Population Sizes Predicted by Modern Levels of Genome Diversity for the Scaled Quail (Callipepla squamata) and the Northern Bobwhite (Colinus virginianus): Inferences from First and Second Generation Draft Genome Assemblies for Sympatric New World Quail.</title>
        <authorList>
            <person name="Oldeschulte D.L."/>
            <person name="Halley Y.A."/>
            <person name="Bhattarai E.K."/>
            <person name="Brashear W.A."/>
            <person name="Hill J."/>
            <person name="Metz R.P."/>
            <person name="Johnson C.D."/>
            <person name="Rollins D."/>
            <person name="Peterson M.J."/>
            <person name="Bickhart D.M."/>
            <person name="Decker J.E."/>
            <person name="Seabury C.M."/>
        </authorList>
    </citation>
    <scope>NUCLEOTIDE SEQUENCE [LARGE SCALE GENOMIC DNA]</scope>
    <source>
        <strain evidence="3 4">Texas</strain>
        <tissue evidence="3">Leg muscle</tissue>
    </source>
</reference>
<organism evidence="3 4">
    <name type="scientific">Callipepla squamata</name>
    <name type="common">Scaled quail</name>
    <dbReference type="NCBI Taxonomy" id="9009"/>
    <lineage>
        <taxon>Eukaryota</taxon>
        <taxon>Metazoa</taxon>
        <taxon>Chordata</taxon>
        <taxon>Craniata</taxon>
        <taxon>Vertebrata</taxon>
        <taxon>Euteleostomi</taxon>
        <taxon>Archelosauria</taxon>
        <taxon>Archosauria</taxon>
        <taxon>Dinosauria</taxon>
        <taxon>Saurischia</taxon>
        <taxon>Theropoda</taxon>
        <taxon>Coelurosauria</taxon>
        <taxon>Aves</taxon>
        <taxon>Neognathae</taxon>
        <taxon>Galloanserae</taxon>
        <taxon>Galliformes</taxon>
        <taxon>Odontophoridae</taxon>
        <taxon>Callipepla</taxon>
    </lineage>
</organism>
<dbReference type="EC" id="2.7.7.19" evidence="1"/>
<dbReference type="EMBL" id="MCFN01000066">
    <property type="protein sequence ID" value="OXB66319.1"/>
    <property type="molecule type" value="Genomic_DNA"/>
</dbReference>
<dbReference type="OrthoDB" id="2274644at2759"/>
<protein>
    <recommendedName>
        <fullName evidence="1">polynucleotide adenylyltransferase</fullName>
        <ecNumber evidence="1">2.7.7.19</ecNumber>
    </recommendedName>
</protein>
<comment type="caution">
    <text evidence="3">The sequence shown here is derived from an EMBL/GenBank/DDBJ whole genome shotgun (WGS) entry which is preliminary data.</text>
</comment>
<dbReference type="Proteomes" id="UP000198323">
    <property type="component" value="Unassembled WGS sequence"/>
</dbReference>
<name>A0A226NGD1_CALSU</name>